<name>A0A2G2WI27_CAPBA</name>
<dbReference type="OrthoDB" id="1327928at2759"/>
<feature type="domain" description="Putative plant transposon protein" evidence="1">
    <location>
        <begin position="67"/>
        <end position="189"/>
    </location>
</feature>
<reference evidence="2 3" key="1">
    <citation type="journal article" date="2017" name="Genome Biol.">
        <title>New reference genome sequences of hot pepper reveal the massive evolution of plant disease-resistance genes by retroduplication.</title>
        <authorList>
            <person name="Kim S."/>
            <person name="Park J."/>
            <person name="Yeom S.I."/>
            <person name="Kim Y.M."/>
            <person name="Seo E."/>
            <person name="Kim K.T."/>
            <person name="Kim M.S."/>
            <person name="Lee J.M."/>
            <person name="Cheong K."/>
            <person name="Shin H.S."/>
            <person name="Kim S.B."/>
            <person name="Han K."/>
            <person name="Lee J."/>
            <person name="Park M."/>
            <person name="Lee H.A."/>
            <person name="Lee H.Y."/>
            <person name="Lee Y."/>
            <person name="Oh S."/>
            <person name="Lee J.H."/>
            <person name="Choi E."/>
            <person name="Choi E."/>
            <person name="Lee S.E."/>
            <person name="Jeon J."/>
            <person name="Kim H."/>
            <person name="Choi G."/>
            <person name="Song H."/>
            <person name="Lee J."/>
            <person name="Lee S.C."/>
            <person name="Kwon J.K."/>
            <person name="Lee H.Y."/>
            <person name="Koo N."/>
            <person name="Hong Y."/>
            <person name="Kim R.W."/>
            <person name="Kang W.H."/>
            <person name="Huh J.H."/>
            <person name="Kang B.C."/>
            <person name="Yang T.J."/>
            <person name="Lee Y.H."/>
            <person name="Bennetzen J.L."/>
            <person name="Choi D."/>
        </authorList>
    </citation>
    <scope>NUCLEOTIDE SEQUENCE [LARGE SCALE GENOMIC DNA]</scope>
    <source>
        <strain evidence="3">cv. PBC81</strain>
    </source>
</reference>
<sequence>MVKCKNVAVRDSARWKIHKEPKIFYDRLHRTKQRNIKRPIIEEKKIITTELNRYSKVKRKFQDYDLGWTAKGESSFFPTLVKEFYVNYQARLENMCKEGEKSPDQPLLDRVPVQGVMVDFSEMTINRFLHGLGFTPQSTSSTFYAWLKLHKIQQSWLANLIAQGKPKWLTNPNEWIFKDSLNHEAKFWLCKATHVLEVVGLDKEFLSKKTHNLIQYDKNQTRLILDGGAGIETDPLVTGISSAPNVAVHNLKVAAPTSSSIEDSMPTNETNPSVVVSTTEFALLH</sequence>
<dbReference type="Pfam" id="PF20167">
    <property type="entry name" value="Transposase_32"/>
    <property type="match status" value="1"/>
</dbReference>
<gene>
    <name evidence="2" type="ORF">CQW23_14056</name>
</gene>
<keyword evidence="3" id="KW-1185">Reference proteome</keyword>
<comment type="caution">
    <text evidence="2">The sequence shown here is derived from an EMBL/GenBank/DDBJ whole genome shotgun (WGS) entry which is preliminary data.</text>
</comment>
<evidence type="ECO:0000259" key="1">
    <source>
        <dbReference type="Pfam" id="PF20167"/>
    </source>
</evidence>
<reference evidence="3" key="2">
    <citation type="journal article" date="2017" name="J. Anim. Genet.">
        <title>Multiple reference genome sequences of hot pepper reveal the massive evolution of plant disease resistance genes by retroduplication.</title>
        <authorList>
            <person name="Kim S."/>
            <person name="Park J."/>
            <person name="Yeom S.-I."/>
            <person name="Kim Y.-M."/>
            <person name="Seo E."/>
            <person name="Kim K.-T."/>
            <person name="Kim M.-S."/>
            <person name="Lee J.M."/>
            <person name="Cheong K."/>
            <person name="Shin H.-S."/>
            <person name="Kim S.-B."/>
            <person name="Han K."/>
            <person name="Lee J."/>
            <person name="Park M."/>
            <person name="Lee H.-A."/>
            <person name="Lee H.-Y."/>
            <person name="Lee Y."/>
            <person name="Oh S."/>
            <person name="Lee J.H."/>
            <person name="Choi E."/>
            <person name="Choi E."/>
            <person name="Lee S.E."/>
            <person name="Jeon J."/>
            <person name="Kim H."/>
            <person name="Choi G."/>
            <person name="Song H."/>
            <person name="Lee J."/>
            <person name="Lee S.-C."/>
            <person name="Kwon J.-K."/>
            <person name="Lee H.-Y."/>
            <person name="Koo N."/>
            <person name="Hong Y."/>
            <person name="Kim R.W."/>
            <person name="Kang W.-H."/>
            <person name="Huh J.H."/>
            <person name="Kang B.-C."/>
            <person name="Yang T.-J."/>
            <person name="Lee Y.-H."/>
            <person name="Bennetzen J.L."/>
            <person name="Choi D."/>
        </authorList>
    </citation>
    <scope>NUCLEOTIDE SEQUENCE [LARGE SCALE GENOMIC DNA]</scope>
    <source>
        <strain evidence="3">cv. PBC81</strain>
    </source>
</reference>
<evidence type="ECO:0000313" key="2">
    <source>
        <dbReference type="EMBL" id="PHT44898.1"/>
    </source>
</evidence>
<accession>A0A2G2WI27</accession>
<evidence type="ECO:0000313" key="3">
    <source>
        <dbReference type="Proteomes" id="UP000224567"/>
    </source>
</evidence>
<dbReference type="AlphaFoldDB" id="A0A2G2WI27"/>
<proteinExistence type="predicted"/>
<dbReference type="EMBL" id="MLFT02000006">
    <property type="protein sequence ID" value="PHT44898.1"/>
    <property type="molecule type" value="Genomic_DNA"/>
</dbReference>
<dbReference type="Proteomes" id="UP000224567">
    <property type="component" value="Unassembled WGS sequence"/>
</dbReference>
<protein>
    <recommendedName>
        <fullName evidence="1">Putative plant transposon protein domain-containing protein</fullName>
    </recommendedName>
</protein>
<dbReference type="InterPro" id="IPR046796">
    <property type="entry name" value="Transposase_32_dom"/>
</dbReference>
<organism evidence="2 3">
    <name type="scientific">Capsicum baccatum</name>
    <name type="common">Peruvian pepper</name>
    <dbReference type="NCBI Taxonomy" id="33114"/>
    <lineage>
        <taxon>Eukaryota</taxon>
        <taxon>Viridiplantae</taxon>
        <taxon>Streptophyta</taxon>
        <taxon>Embryophyta</taxon>
        <taxon>Tracheophyta</taxon>
        <taxon>Spermatophyta</taxon>
        <taxon>Magnoliopsida</taxon>
        <taxon>eudicotyledons</taxon>
        <taxon>Gunneridae</taxon>
        <taxon>Pentapetalae</taxon>
        <taxon>asterids</taxon>
        <taxon>lamiids</taxon>
        <taxon>Solanales</taxon>
        <taxon>Solanaceae</taxon>
        <taxon>Solanoideae</taxon>
        <taxon>Capsiceae</taxon>
        <taxon>Capsicum</taxon>
    </lineage>
</organism>